<accession>A0A834IRX0</accession>
<proteinExistence type="predicted"/>
<dbReference type="Proteomes" id="UP000625711">
    <property type="component" value="Unassembled WGS sequence"/>
</dbReference>
<feature type="region of interest" description="Disordered" evidence="1">
    <location>
        <begin position="1"/>
        <end position="74"/>
    </location>
</feature>
<evidence type="ECO:0000313" key="3">
    <source>
        <dbReference type="Proteomes" id="UP000625711"/>
    </source>
</evidence>
<evidence type="ECO:0000256" key="1">
    <source>
        <dbReference type="SAM" id="MobiDB-lite"/>
    </source>
</evidence>
<protein>
    <submittedName>
        <fullName evidence="2">Uncharacterized protein</fullName>
    </submittedName>
</protein>
<feature type="compositionally biased region" description="Polar residues" evidence="1">
    <location>
        <begin position="15"/>
        <end position="26"/>
    </location>
</feature>
<feature type="compositionally biased region" description="Basic and acidic residues" evidence="1">
    <location>
        <begin position="61"/>
        <end position="74"/>
    </location>
</feature>
<sequence>MKTSENTRKLYGISLKNNPPSISPFSRANPPIVNHQKKSITYRGSATERHPKSLKKVSPSAEEKSEKELGRTNF</sequence>
<organism evidence="2 3">
    <name type="scientific">Rhynchophorus ferrugineus</name>
    <name type="common">Red palm weevil</name>
    <name type="synonym">Curculio ferrugineus</name>
    <dbReference type="NCBI Taxonomy" id="354439"/>
    <lineage>
        <taxon>Eukaryota</taxon>
        <taxon>Metazoa</taxon>
        <taxon>Ecdysozoa</taxon>
        <taxon>Arthropoda</taxon>
        <taxon>Hexapoda</taxon>
        <taxon>Insecta</taxon>
        <taxon>Pterygota</taxon>
        <taxon>Neoptera</taxon>
        <taxon>Endopterygota</taxon>
        <taxon>Coleoptera</taxon>
        <taxon>Polyphaga</taxon>
        <taxon>Cucujiformia</taxon>
        <taxon>Curculionidae</taxon>
        <taxon>Dryophthorinae</taxon>
        <taxon>Rhynchophorus</taxon>
    </lineage>
</organism>
<keyword evidence="3" id="KW-1185">Reference proteome</keyword>
<reference evidence="2" key="1">
    <citation type="submission" date="2020-08" db="EMBL/GenBank/DDBJ databases">
        <title>Genome sequencing and assembly of the red palm weevil Rhynchophorus ferrugineus.</title>
        <authorList>
            <person name="Dias G.B."/>
            <person name="Bergman C.M."/>
            <person name="Manee M."/>
        </authorList>
    </citation>
    <scope>NUCLEOTIDE SEQUENCE</scope>
    <source>
        <strain evidence="2">AA-2017</strain>
        <tissue evidence="2">Whole larva</tissue>
    </source>
</reference>
<evidence type="ECO:0000313" key="2">
    <source>
        <dbReference type="EMBL" id="KAF7285379.1"/>
    </source>
</evidence>
<name>A0A834IRX0_RHYFE</name>
<dbReference type="EMBL" id="JAACXV010000056">
    <property type="protein sequence ID" value="KAF7285379.1"/>
    <property type="molecule type" value="Genomic_DNA"/>
</dbReference>
<gene>
    <name evidence="2" type="ORF">GWI33_010778</name>
</gene>
<comment type="caution">
    <text evidence="2">The sequence shown here is derived from an EMBL/GenBank/DDBJ whole genome shotgun (WGS) entry which is preliminary data.</text>
</comment>
<dbReference type="AlphaFoldDB" id="A0A834IRX0"/>